<dbReference type="EnsemblPlants" id="PGSC0003DMT400077798">
    <property type="protein sequence ID" value="PGSC0003DMT400077798"/>
    <property type="gene ID" value="PGSC0003DMG400030262"/>
</dbReference>
<proteinExistence type="predicted"/>
<accession>M1CYX3</accession>
<dbReference type="Gene3D" id="2.130.10.10">
    <property type="entry name" value="YVTN repeat-like/Quinoprotein amine dehydrogenase"/>
    <property type="match status" value="1"/>
</dbReference>
<evidence type="ECO:0000256" key="1">
    <source>
        <dbReference type="PROSITE-ProRule" id="PRU00221"/>
    </source>
</evidence>
<keyword evidence="1" id="KW-0853">WD repeat</keyword>
<dbReference type="AlphaFoldDB" id="M1CYX3"/>
<dbReference type="InterPro" id="IPR036322">
    <property type="entry name" value="WD40_repeat_dom_sf"/>
</dbReference>
<dbReference type="PANTHER" id="PTHR44083:SF35">
    <property type="entry name" value="TOPLESS-RELATED PROTEIN 4-LIKE ISOFORM X1"/>
    <property type="match status" value="1"/>
</dbReference>
<keyword evidence="3" id="KW-1185">Reference proteome</keyword>
<dbReference type="eggNOG" id="KOG0266">
    <property type="taxonomic scope" value="Eukaryota"/>
</dbReference>
<dbReference type="STRING" id="4113.M1CYX3"/>
<dbReference type="InParanoid" id="M1CYX3"/>
<dbReference type="PROSITE" id="PS50294">
    <property type="entry name" value="WD_REPEATS_REGION"/>
    <property type="match status" value="1"/>
</dbReference>
<dbReference type="ExpressionAtlas" id="M1CYX3">
    <property type="expression patterns" value="baseline"/>
</dbReference>
<dbReference type="PaxDb" id="4113-PGSC0003DMT400077797"/>
<dbReference type="OMA" id="MEDSTMQ"/>
<dbReference type="Gramene" id="PGSC0003DMT400077797">
    <property type="protein sequence ID" value="PGSC0003DMT400077797"/>
    <property type="gene ID" value="PGSC0003DMG400030262"/>
</dbReference>
<dbReference type="Proteomes" id="UP000011115">
    <property type="component" value="Unassembled WGS sequence"/>
</dbReference>
<dbReference type="GO" id="GO:0006355">
    <property type="term" value="P:regulation of DNA-templated transcription"/>
    <property type="evidence" value="ECO:0007669"/>
    <property type="project" value="InterPro"/>
</dbReference>
<evidence type="ECO:0000313" key="3">
    <source>
        <dbReference type="Proteomes" id="UP000011115"/>
    </source>
</evidence>
<reference evidence="3" key="1">
    <citation type="journal article" date="2011" name="Nature">
        <title>Genome sequence and analysis of the tuber crop potato.</title>
        <authorList>
            <consortium name="The Potato Genome Sequencing Consortium"/>
        </authorList>
    </citation>
    <scope>NUCLEOTIDE SEQUENCE [LARGE SCALE GENOMIC DNA]</scope>
    <source>
        <strain evidence="3">cv. DM1-3 516 R44</strain>
    </source>
</reference>
<dbReference type="Pfam" id="PF00400">
    <property type="entry name" value="WD40"/>
    <property type="match status" value="1"/>
</dbReference>
<sequence length="97" mass="11007">MEEMKMKVVFEYSSAGLKKRLLTTFMPAPPATTFLEFYLQDNNVIAIGMDDSYIQIYNVQVNEVKTKLKGHHKRITGLAFSNSLNVLISAGEDYQVN</sequence>
<dbReference type="InterPro" id="IPR027728">
    <property type="entry name" value="Topless_fam"/>
</dbReference>
<dbReference type="PROSITE" id="PS50082">
    <property type="entry name" value="WD_REPEATS_2"/>
    <property type="match status" value="1"/>
</dbReference>
<dbReference type="HOGENOM" id="CLU_2350766_0_0_1"/>
<dbReference type="InterPro" id="IPR001680">
    <property type="entry name" value="WD40_rpt"/>
</dbReference>
<protein>
    <submittedName>
        <fullName evidence="2">WD-repeat protein</fullName>
    </submittedName>
</protein>
<dbReference type="SUPFAM" id="SSF50978">
    <property type="entry name" value="WD40 repeat-like"/>
    <property type="match status" value="1"/>
</dbReference>
<feature type="repeat" description="WD" evidence="1">
    <location>
        <begin position="68"/>
        <end position="97"/>
    </location>
</feature>
<dbReference type="Gramene" id="PGSC0003DMT400077798">
    <property type="protein sequence ID" value="PGSC0003DMT400077798"/>
    <property type="gene ID" value="PGSC0003DMG400030262"/>
</dbReference>
<dbReference type="PANTHER" id="PTHR44083">
    <property type="entry name" value="TOPLESS-RELATED PROTEIN 1-RELATED"/>
    <property type="match status" value="1"/>
</dbReference>
<organism evidence="2 3">
    <name type="scientific">Solanum tuberosum</name>
    <name type="common">Potato</name>
    <dbReference type="NCBI Taxonomy" id="4113"/>
    <lineage>
        <taxon>Eukaryota</taxon>
        <taxon>Viridiplantae</taxon>
        <taxon>Streptophyta</taxon>
        <taxon>Embryophyta</taxon>
        <taxon>Tracheophyta</taxon>
        <taxon>Spermatophyta</taxon>
        <taxon>Magnoliopsida</taxon>
        <taxon>eudicotyledons</taxon>
        <taxon>Gunneridae</taxon>
        <taxon>Pentapetalae</taxon>
        <taxon>asterids</taxon>
        <taxon>lamiids</taxon>
        <taxon>Solanales</taxon>
        <taxon>Solanaceae</taxon>
        <taxon>Solanoideae</taxon>
        <taxon>Solaneae</taxon>
        <taxon>Solanum</taxon>
    </lineage>
</organism>
<reference evidence="2" key="2">
    <citation type="submission" date="2015-06" db="UniProtKB">
        <authorList>
            <consortium name="EnsemblPlants"/>
        </authorList>
    </citation>
    <scope>IDENTIFICATION</scope>
    <source>
        <strain evidence="2">DM1-3 516 R44</strain>
    </source>
</reference>
<dbReference type="InterPro" id="IPR015943">
    <property type="entry name" value="WD40/YVTN_repeat-like_dom_sf"/>
</dbReference>
<name>M1CYX3_SOLTU</name>
<evidence type="ECO:0000313" key="2">
    <source>
        <dbReference type="EnsemblPlants" id="PGSC0003DMT400077797"/>
    </source>
</evidence>
<dbReference type="EnsemblPlants" id="PGSC0003DMT400077797">
    <property type="protein sequence ID" value="PGSC0003DMT400077797"/>
    <property type="gene ID" value="PGSC0003DMG400030262"/>
</dbReference>